<evidence type="ECO:0000313" key="4">
    <source>
        <dbReference type="Proteomes" id="UP001603857"/>
    </source>
</evidence>
<dbReference type="Gene3D" id="3.40.50.10190">
    <property type="entry name" value="BRCT domain"/>
    <property type="match status" value="1"/>
</dbReference>
<dbReference type="Proteomes" id="UP001603857">
    <property type="component" value="Unassembled WGS sequence"/>
</dbReference>
<protein>
    <recommendedName>
        <fullName evidence="2">BRCT domain-containing protein</fullName>
    </recommendedName>
</protein>
<feature type="domain" description="BRCT" evidence="2">
    <location>
        <begin position="27"/>
        <end position="65"/>
    </location>
</feature>
<feature type="compositionally biased region" description="Basic and acidic residues" evidence="1">
    <location>
        <begin position="1"/>
        <end position="18"/>
    </location>
</feature>
<dbReference type="PROSITE" id="PS50172">
    <property type="entry name" value="BRCT"/>
    <property type="match status" value="1"/>
</dbReference>
<dbReference type="InterPro" id="IPR036420">
    <property type="entry name" value="BRCT_dom_sf"/>
</dbReference>
<evidence type="ECO:0000313" key="3">
    <source>
        <dbReference type="EMBL" id="KAL2328383.1"/>
    </source>
</evidence>
<dbReference type="EMBL" id="JBGMDY010000007">
    <property type="protein sequence ID" value="KAL2328383.1"/>
    <property type="molecule type" value="Genomic_DNA"/>
</dbReference>
<evidence type="ECO:0000259" key="2">
    <source>
        <dbReference type="PROSITE" id="PS50172"/>
    </source>
</evidence>
<gene>
    <name evidence="3" type="ORF">Fmac_021810</name>
</gene>
<dbReference type="AlphaFoldDB" id="A0ABD1LYH5"/>
<accession>A0ABD1LYH5</accession>
<sequence length="65" mass="6941">MNFGERKDPPHKGEKEVPEGAPDCSAGLTFVISGTLDSLEGEEAEDLIKRHGGCVTVSVSKKTVR</sequence>
<evidence type="ECO:0000256" key="1">
    <source>
        <dbReference type="SAM" id="MobiDB-lite"/>
    </source>
</evidence>
<name>A0ABD1LYH5_9FABA</name>
<dbReference type="SUPFAM" id="SSF52113">
    <property type="entry name" value="BRCT domain"/>
    <property type="match status" value="1"/>
</dbReference>
<dbReference type="InterPro" id="IPR001357">
    <property type="entry name" value="BRCT_dom"/>
</dbReference>
<comment type="caution">
    <text evidence="3">The sequence shown here is derived from an EMBL/GenBank/DDBJ whole genome shotgun (WGS) entry which is preliminary data.</text>
</comment>
<organism evidence="3 4">
    <name type="scientific">Flemingia macrophylla</name>
    <dbReference type="NCBI Taxonomy" id="520843"/>
    <lineage>
        <taxon>Eukaryota</taxon>
        <taxon>Viridiplantae</taxon>
        <taxon>Streptophyta</taxon>
        <taxon>Embryophyta</taxon>
        <taxon>Tracheophyta</taxon>
        <taxon>Spermatophyta</taxon>
        <taxon>Magnoliopsida</taxon>
        <taxon>eudicotyledons</taxon>
        <taxon>Gunneridae</taxon>
        <taxon>Pentapetalae</taxon>
        <taxon>rosids</taxon>
        <taxon>fabids</taxon>
        <taxon>Fabales</taxon>
        <taxon>Fabaceae</taxon>
        <taxon>Papilionoideae</taxon>
        <taxon>50 kb inversion clade</taxon>
        <taxon>NPAAA clade</taxon>
        <taxon>indigoferoid/millettioid clade</taxon>
        <taxon>Phaseoleae</taxon>
        <taxon>Flemingia</taxon>
    </lineage>
</organism>
<reference evidence="3 4" key="1">
    <citation type="submission" date="2024-08" db="EMBL/GenBank/DDBJ databases">
        <title>Insights into the chromosomal genome structure of Flemingia macrophylla.</title>
        <authorList>
            <person name="Ding Y."/>
            <person name="Zhao Y."/>
            <person name="Bi W."/>
            <person name="Wu M."/>
            <person name="Zhao G."/>
            <person name="Gong Y."/>
            <person name="Li W."/>
            <person name="Zhang P."/>
        </authorList>
    </citation>
    <scope>NUCLEOTIDE SEQUENCE [LARGE SCALE GENOMIC DNA]</scope>
    <source>
        <strain evidence="3">DYQJB</strain>
        <tissue evidence="3">Leaf</tissue>
    </source>
</reference>
<keyword evidence="4" id="KW-1185">Reference proteome</keyword>
<dbReference type="Pfam" id="PF00533">
    <property type="entry name" value="BRCT"/>
    <property type="match status" value="1"/>
</dbReference>
<proteinExistence type="predicted"/>
<feature type="region of interest" description="Disordered" evidence="1">
    <location>
        <begin position="1"/>
        <end position="25"/>
    </location>
</feature>